<dbReference type="GeneTree" id="ENSGT00950000183058"/>
<name>A0A3B3BPZ7_ORYME</name>
<feature type="transmembrane region" description="Helical" evidence="8">
    <location>
        <begin position="176"/>
        <end position="198"/>
    </location>
</feature>
<dbReference type="InterPro" id="IPR008664">
    <property type="entry name" value="LISCH7"/>
</dbReference>
<dbReference type="AlphaFoldDB" id="A0A3B3BPZ7"/>
<proteinExistence type="predicted"/>
<dbReference type="GO" id="GO:0070506">
    <property type="term" value="F:high-density lipoprotein particle receptor activity"/>
    <property type="evidence" value="ECO:0007669"/>
    <property type="project" value="TreeGrafter"/>
</dbReference>
<evidence type="ECO:0000256" key="1">
    <source>
        <dbReference type="ARBA" id="ARBA00022692"/>
    </source>
</evidence>
<evidence type="ECO:0000313" key="11">
    <source>
        <dbReference type="Proteomes" id="UP000261560"/>
    </source>
</evidence>
<keyword evidence="3 8" id="KW-0472">Membrane</keyword>
<reference evidence="10" key="1">
    <citation type="submission" date="2025-08" db="UniProtKB">
        <authorList>
            <consortium name="Ensembl"/>
        </authorList>
    </citation>
    <scope>IDENTIFICATION</scope>
</reference>
<evidence type="ECO:0000313" key="10">
    <source>
        <dbReference type="Ensembl" id="ENSOMEP00000007197.1"/>
    </source>
</evidence>
<comment type="subcellular location">
    <subcellularLocation>
        <location evidence="6">Endomembrane system</location>
        <topology evidence="6">Single-pass type I membrane protein</topology>
    </subcellularLocation>
</comment>
<feature type="region of interest" description="Disordered" evidence="7">
    <location>
        <begin position="318"/>
        <end position="484"/>
    </location>
</feature>
<dbReference type="PANTHER" id="PTHR15923">
    <property type="entry name" value="TRANSMEMBRANE AND IMMUNOGLOBULIN DOMAIN-CONTAINING PROTEIN"/>
    <property type="match status" value="1"/>
</dbReference>
<dbReference type="InterPro" id="IPR051874">
    <property type="entry name" value="Ig-like_domain-LISCH7"/>
</dbReference>
<dbReference type="Ensembl" id="ENSOMET00000004522.1">
    <property type="protein sequence ID" value="ENSOMEP00000007197.1"/>
    <property type="gene ID" value="ENSOMEG00000008305.1"/>
</dbReference>
<evidence type="ECO:0000256" key="2">
    <source>
        <dbReference type="ARBA" id="ARBA00022989"/>
    </source>
</evidence>
<dbReference type="Pfam" id="PF05624">
    <property type="entry name" value="LSR"/>
    <property type="match status" value="1"/>
</dbReference>
<feature type="compositionally biased region" description="Low complexity" evidence="7">
    <location>
        <begin position="434"/>
        <end position="445"/>
    </location>
</feature>
<evidence type="ECO:0000256" key="8">
    <source>
        <dbReference type="SAM" id="Phobius"/>
    </source>
</evidence>
<keyword evidence="5" id="KW-0393">Immunoglobulin domain</keyword>
<feature type="domain" description="LISCH7" evidence="9">
    <location>
        <begin position="180"/>
        <end position="227"/>
    </location>
</feature>
<dbReference type="GO" id="GO:0005886">
    <property type="term" value="C:plasma membrane"/>
    <property type="evidence" value="ECO:0007669"/>
    <property type="project" value="TreeGrafter"/>
</dbReference>
<dbReference type="GO" id="GO:0012505">
    <property type="term" value="C:endomembrane system"/>
    <property type="evidence" value="ECO:0007669"/>
    <property type="project" value="UniProtKB-SubCell"/>
</dbReference>
<dbReference type="PaxDb" id="30732-ENSOMEP00000007197"/>
<accession>A0A3B3BPZ7</accession>
<evidence type="ECO:0000256" key="4">
    <source>
        <dbReference type="ARBA" id="ARBA00023157"/>
    </source>
</evidence>
<dbReference type="Proteomes" id="UP000261560">
    <property type="component" value="Unplaced"/>
</dbReference>
<keyword evidence="4" id="KW-1015">Disulfide bond</keyword>
<reference evidence="10" key="2">
    <citation type="submission" date="2025-09" db="UniProtKB">
        <authorList>
            <consortium name="Ensembl"/>
        </authorList>
    </citation>
    <scope>IDENTIFICATION</scope>
</reference>
<feature type="compositionally biased region" description="Basic and acidic residues" evidence="7">
    <location>
        <begin position="410"/>
        <end position="422"/>
    </location>
</feature>
<dbReference type="PANTHER" id="PTHR15923:SF3">
    <property type="entry name" value="IMMUNOGLOBULIN-LIKE DOMAIN-CONTAINING RECEPTOR 1"/>
    <property type="match status" value="1"/>
</dbReference>
<dbReference type="OMA" id="PRRNECY"/>
<dbReference type="STRING" id="30732.ENSOMEP00000007197"/>
<keyword evidence="2 8" id="KW-1133">Transmembrane helix</keyword>
<keyword evidence="11" id="KW-1185">Reference proteome</keyword>
<evidence type="ECO:0000256" key="7">
    <source>
        <dbReference type="SAM" id="MobiDB-lite"/>
    </source>
</evidence>
<feature type="compositionally biased region" description="Basic and acidic residues" evidence="7">
    <location>
        <begin position="466"/>
        <end position="476"/>
    </location>
</feature>
<evidence type="ECO:0000259" key="9">
    <source>
        <dbReference type="Pfam" id="PF05624"/>
    </source>
</evidence>
<evidence type="ECO:0000256" key="5">
    <source>
        <dbReference type="ARBA" id="ARBA00023319"/>
    </source>
</evidence>
<sequence length="484" mass="53721">MLYFRFCFLVLVCLFFKSIIIFSTDETYDGSEAFSDILILLFFINVLSKILISNLLSLKIALSESFAENKLQKSLCKDWVLNSTACVYAAYQASLQLGQDPSNDCPDRQRTIRTVVQKRGGNEAILGGEYQNRKITVQNKADLVINEVMWWDNGVYLCSVDAAGDTAGNNVQEVKLIVYHWLTVLFIIIGALLLILLFCICCCQCCPQKCCCYVRCPCCPQKCCCPEKAVMEHRMLKEAKQAWQHGQQYVPLSHVSSQMNPMLYPGSVSGKSIPMKPMALPAPQSAYSYPAPSVQSNHTAGNHMIDYVENQVRGLDLTSPLLQMPPPPQQMPINIPYSPGPPSMISALDEPPRERPPKTRPPSSSESSRAGRRYPSPTRSRGLPRSYSEESLDGGSRGRSRAGMGPPRSRSRDDLFDNRSRDNYPPPSARRSRGSLSSDDGFSSRGGKRGGGGWTEYEPGQKPGPRRNDPYSDKSSRSGTSIVI</sequence>
<organism evidence="10 11">
    <name type="scientific">Oryzias melastigma</name>
    <name type="common">Marine medaka</name>
    <dbReference type="NCBI Taxonomy" id="30732"/>
    <lineage>
        <taxon>Eukaryota</taxon>
        <taxon>Metazoa</taxon>
        <taxon>Chordata</taxon>
        <taxon>Craniata</taxon>
        <taxon>Vertebrata</taxon>
        <taxon>Euteleostomi</taxon>
        <taxon>Actinopterygii</taxon>
        <taxon>Neopterygii</taxon>
        <taxon>Teleostei</taxon>
        <taxon>Neoteleostei</taxon>
        <taxon>Acanthomorphata</taxon>
        <taxon>Ovalentaria</taxon>
        <taxon>Atherinomorphae</taxon>
        <taxon>Beloniformes</taxon>
        <taxon>Adrianichthyidae</taxon>
        <taxon>Oryziinae</taxon>
        <taxon>Oryzias</taxon>
    </lineage>
</organism>
<feature type="transmembrane region" description="Helical" evidence="8">
    <location>
        <begin position="33"/>
        <end position="52"/>
    </location>
</feature>
<evidence type="ECO:0000256" key="3">
    <source>
        <dbReference type="ARBA" id="ARBA00023136"/>
    </source>
</evidence>
<evidence type="ECO:0000256" key="6">
    <source>
        <dbReference type="ARBA" id="ARBA00046288"/>
    </source>
</evidence>
<keyword evidence="1 8" id="KW-0812">Transmembrane</keyword>
<protein>
    <submittedName>
        <fullName evidence="10">Immunoglobulin-like domain containing receptor 1a</fullName>
    </submittedName>
</protein>